<dbReference type="AlphaFoldDB" id="A0A1B1YWV1"/>
<dbReference type="Gene3D" id="2.40.70.10">
    <property type="entry name" value="Acid Proteases"/>
    <property type="match status" value="1"/>
</dbReference>
<dbReference type="EMBL" id="CP014671">
    <property type="protein sequence ID" value="ANX05093.1"/>
    <property type="molecule type" value="Genomic_DNA"/>
</dbReference>
<accession>A0A1B1YWV1</accession>
<proteinExistence type="predicted"/>
<evidence type="ECO:0000313" key="1">
    <source>
        <dbReference type="EMBL" id="ANX05093.1"/>
    </source>
</evidence>
<name>A0A1B1YWV1_9GAMM</name>
<evidence type="ECO:0000313" key="2">
    <source>
        <dbReference type="Proteomes" id="UP000092952"/>
    </source>
</evidence>
<dbReference type="CDD" id="cd05483">
    <property type="entry name" value="retropepsin_like_bacteria"/>
    <property type="match status" value="1"/>
</dbReference>
<dbReference type="NCBIfam" id="TIGR02281">
    <property type="entry name" value="clan_AA_DTGA"/>
    <property type="match status" value="1"/>
</dbReference>
<dbReference type="InterPro" id="IPR021109">
    <property type="entry name" value="Peptidase_aspartic_dom_sf"/>
</dbReference>
<protein>
    <recommendedName>
        <fullName evidence="3">TIGR02281 family clan AA aspartic protease</fullName>
    </recommendedName>
</protein>
<organism evidence="1 2">
    <name type="scientific">Immundisolibacter cernigliae</name>
    <dbReference type="NCBI Taxonomy" id="1810504"/>
    <lineage>
        <taxon>Bacteria</taxon>
        <taxon>Pseudomonadati</taxon>
        <taxon>Pseudomonadota</taxon>
        <taxon>Gammaproteobacteria</taxon>
        <taxon>Immundisolibacterales</taxon>
        <taxon>Immundisolibacteraceae</taxon>
        <taxon>Immundisolibacter</taxon>
    </lineage>
</organism>
<dbReference type="GO" id="GO:0006508">
    <property type="term" value="P:proteolysis"/>
    <property type="evidence" value="ECO:0007669"/>
    <property type="project" value="InterPro"/>
</dbReference>
<keyword evidence="2" id="KW-1185">Reference proteome</keyword>
<gene>
    <name evidence="1" type="ORF">PG2T_13510</name>
</gene>
<dbReference type="InterPro" id="IPR034122">
    <property type="entry name" value="Retropepsin-like_bacterial"/>
</dbReference>
<dbReference type="Proteomes" id="UP000092952">
    <property type="component" value="Chromosome"/>
</dbReference>
<dbReference type="PROSITE" id="PS00141">
    <property type="entry name" value="ASP_PROTEASE"/>
    <property type="match status" value="1"/>
</dbReference>
<dbReference type="KEGG" id="gbi:PG2T_13510"/>
<dbReference type="Pfam" id="PF13975">
    <property type="entry name" value="gag-asp_proteas"/>
    <property type="match status" value="1"/>
</dbReference>
<dbReference type="InParanoid" id="A0A1B1YWV1"/>
<evidence type="ECO:0008006" key="3">
    <source>
        <dbReference type="Google" id="ProtNLM"/>
    </source>
</evidence>
<dbReference type="GO" id="GO:0004190">
    <property type="term" value="F:aspartic-type endopeptidase activity"/>
    <property type="evidence" value="ECO:0007669"/>
    <property type="project" value="InterPro"/>
</dbReference>
<reference evidence="2" key="1">
    <citation type="submission" date="2016-03" db="EMBL/GenBank/DDBJ databases">
        <title>Complete genome sequence of Solimmundus cernigliae, representing a novel lineage of polycyclic aromatic hydrocarbon degraders within the Gammaproteobacteria.</title>
        <authorList>
            <person name="Singleton D.R."/>
            <person name="Dickey A.N."/>
            <person name="Scholl E.H."/>
            <person name="Wright F.A."/>
            <person name="Aitken M.D."/>
        </authorList>
    </citation>
    <scope>NUCLEOTIDE SEQUENCE [LARGE SCALE GENOMIC DNA]</scope>
    <source>
        <strain evidence="2">TR3.2</strain>
    </source>
</reference>
<dbReference type="InterPro" id="IPR001969">
    <property type="entry name" value="Aspartic_peptidase_AS"/>
</dbReference>
<dbReference type="InterPro" id="IPR011969">
    <property type="entry name" value="Clan_AA_Asp_peptidase_C"/>
</dbReference>
<sequence length="205" mass="21124">MLGAALCGSAAAAPLIELQAVLGQSAVLQVDGVRRTLRVGQTSPEGVRLLALGSASARLQVDGQTHEIPLGGRAGGALPAAPTATVRIPRGDSGMYHTAGTINGQSVEFLVDTGATTVAMNDATARALGIDYRAGSRGLVETASGITEAYAVTLREVGVGSIRLPNVQAVVIRGAQPSRTLLGMSFLSRTQIEHAQDALVLRRKY</sequence>
<dbReference type="STRING" id="1810504.PG2T_13510"/>
<dbReference type="SUPFAM" id="SSF50630">
    <property type="entry name" value="Acid proteases"/>
    <property type="match status" value="1"/>
</dbReference>